<dbReference type="GO" id="GO:0006281">
    <property type="term" value="P:DNA repair"/>
    <property type="evidence" value="ECO:0007669"/>
    <property type="project" value="InterPro"/>
</dbReference>
<dbReference type="AlphaFoldDB" id="A0A7Z0EIB9"/>
<sequence>MDPQPMLARATAELPTGPGLVYEPKWDGFRTRAGTAPTRIISRSDEVTDRRWPELVAALETLPGGLLMDGEIVCWLEGGLSFDALLRRNNAGARRARELARAEPVHFVAFDLLRVDGRDIRNRPLAYRRRRLERLFAEGHDPHLDLTWQTDDPETAREWYEGLSAVGIEGIVAKSADGVYESGRRGWRKYKHTVTTEAVVVGAVGSVERPEALVLGRRDPDTGELRVVGRTRDLTPAQRAETAPLLTPSGEWVASAPSRWRGGETPPHAGVVPETVVEIVPDTGTASGKWRHVVRFVRPRPDLGVAEVPEGLDVERRTPSG</sequence>
<dbReference type="Pfam" id="PF01068">
    <property type="entry name" value="DNA_ligase_A_M"/>
    <property type="match status" value="1"/>
</dbReference>
<dbReference type="PANTHER" id="PTHR45674">
    <property type="entry name" value="DNA LIGASE 1/3 FAMILY MEMBER"/>
    <property type="match status" value="1"/>
</dbReference>
<dbReference type="SUPFAM" id="SSF56091">
    <property type="entry name" value="DNA ligase/mRNA capping enzyme, catalytic domain"/>
    <property type="match status" value="1"/>
</dbReference>
<dbReference type="InterPro" id="IPR050191">
    <property type="entry name" value="ATP-dep_DNA_ligase"/>
</dbReference>
<comment type="caution">
    <text evidence="5">The sequence shown here is derived from an EMBL/GenBank/DDBJ whole genome shotgun (WGS) entry which is preliminary data.</text>
</comment>
<organism evidence="5 6">
    <name type="scientific">Nocardiopsis aegyptia</name>
    <dbReference type="NCBI Taxonomy" id="220378"/>
    <lineage>
        <taxon>Bacteria</taxon>
        <taxon>Bacillati</taxon>
        <taxon>Actinomycetota</taxon>
        <taxon>Actinomycetes</taxon>
        <taxon>Streptosporangiales</taxon>
        <taxon>Nocardiopsidaceae</taxon>
        <taxon>Nocardiopsis</taxon>
    </lineage>
</organism>
<dbReference type="PROSITE" id="PS00333">
    <property type="entry name" value="DNA_LIGASE_A2"/>
    <property type="match status" value="1"/>
</dbReference>
<name>A0A7Z0EIB9_9ACTN</name>
<dbReference type="RefSeq" id="WP_312889038.1">
    <property type="nucleotide sequence ID" value="NZ_JACCFS010000001.1"/>
</dbReference>
<keyword evidence="6" id="KW-1185">Reference proteome</keyword>
<dbReference type="GO" id="GO:0006310">
    <property type="term" value="P:DNA recombination"/>
    <property type="evidence" value="ECO:0007669"/>
    <property type="project" value="InterPro"/>
</dbReference>
<dbReference type="PANTHER" id="PTHR45674:SF4">
    <property type="entry name" value="DNA LIGASE 1"/>
    <property type="match status" value="1"/>
</dbReference>
<dbReference type="GO" id="GO:0003910">
    <property type="term" value="F:DNA ligase (ATP) activity"/>
    <property type="evidence" value="ECO:0007669"/>
    <property type="project" value="UniProtKB-EC"/>
</dbReference>
<dbReference type="InterPro" id="IPR016059">
    <property type="entry name" value="DNA_ligase_ATP-dep_CS"/>
</dbReference>
<dbReference type="PROSITE" id="PS50160">
    <property type="entry name" value="DNA_LIGASE_A3"/>
    <property type="match status" value="1"/>
</dbReference>
<comment type="catalytic activity">
    <reaction evidence="3">
        <text>ATP + (deoxyribonucleotide)n-3'-hydroxyl + 5'-phospho-(deoxyribonucleotide)m = (deoxyribonucleotide)n+m + AMP + diphosphate.</text>
        <dbReference type="EC" id="6.5.1.1"/>
    </reaction>
</comment>
<dbReference type="GO" id="GO:0005524">
    <property type="term" value="F:ATP binding"/>
    <property type="evidence" value="ECO:0007669"/>
    <property type="project" value="InterPro"/>
</dbReference>
<feature type="domain" description="ATP-dependent DNA ligase family profile" evidence="4">
    <location>
        <begin position="105"/>
        <end position="216"/>
    </location>
</feature>
<evidence type="ECO:0000256" key="2">
    <source>
        <dbReference type="ARBA" id="ARBA00022598"/>
    </source>
</evidence>
<keyword evidence="2 5" id="KW-0436">Ligase</keyword>
<dbReference type="InterPro" id="IPR012310">
    <property type="entry name" value="DNA_ligase_ATP-dep_cent"/>
</dbReference>
<dbReference type="InterPro" id="IPR012340">
    <property type="entry name" value="NA-bd_OB-fold"/>
</dbReference>
<proteinExistence type="inferred from homology"/>
<evidence type="ECO:0000313" key="5">
    <source>
        <dbReference type="EMBL" id="NYJ32424.1"/>
    </source>
</evidence>
<dbReference type="Gene3D" id="3.30.470.30">
    <property type="entry name" value="DNA ligase/mRNA capping enzyme"/>
    <property type="match status" value="1"/>
</dbReference>
<evidence type="ECO:0000256" key="3">
    <source>
        <dbReference type="ARBA" id="ARBA00034003"/>
    </source>
</evidence>
<comment type="similarity">
    <text evidence="1">Belongs to the ATP-dependent DNA ligase family.</text>
</comment>
<reference evidence="5 6" key="1">
    <citation type="submission" date="2020-07" db="EMBL/GenBank/DDBJ databases">
        <title>Sequencing the genomes of 1000 actinobacteria strains.</title>
        <authorList>
            <person name="Klenk H.-P."/>
        </authorList>
    </citation>
    <scope>NUCLEOTIDE SEQUENCE [LARGE SCALE GENOMIC DNA]</scope>
    <source>
        <strain evidence="5 6">DSM 44442</strain>
    </source>
</reference>
<evidence type="ECO:0000313" key="6">
    <source>
        <dbReference type="Proteomes" id="UP000572051"/>
    </source>
</evidence>
<accession>A0A7Z0EIB9</accession>
<evidence type="ECO:0000256" key="1">
    <source>
        <dbReference type="ARBA" id="ARBA00007572"/>
    </source>
</evidence>
<gene>
    <name evidence="5" type="ORF">HNR10_000305</name>
</gene>
<dbReference type="Gene3D" id="2.40.50.140">
    <property type="entry name" value="Nucleic acid-binding proteins"/>
    <property type="match status" value="1"/>
</dbReference>
<dbReference type="Proteomes" id="UP000572051">
    <property type="component" value="Unassembled WGS sequence"/>
</dbReference>
<evidence type="ECO:0000259" key="4">
    <source>
        <dbReference type="PROSITE" id="PS50160"/>
    </source>
</evidence>
<dbReference type="EMBL" id="JACCFS010000001">
    <property type="protein sequence ID" value="NYJ32424.1"/>
    <property type="molecule type" value="Genomic_DNA"/>
</dbReference>
<protein>
    <submittedName>
        <fullName evidence="5">ATP-dependent DNA ligase</fullName>
    </submittedName>
</protein>